<protein>
    <submittedName>
        <fullName evidence="1">Uncharacterized protein</fullName>
    </submittedName>
</protein>
<gene>
    <name evidence="1" type="ORF">A3A63_00300</name>
</gene>
<reference evidence="1 2" key="1">
    <citation type="journal article" date="2016" name="Nat. Commun.">
        <title>Thousands of microbial genomes shed light on interconnected biogeochemical processes in an aquifer system.</title>
        <authorList>
            <person name="Anantharaman K."/>
            <person name="Brown C.T."/>
            <person name="Hug L.A."/>
            <person name="Sharon I."/>
            <person name="Castelle C.J."/>
            <person name="Probst A.J."/>
            <person name="Thomas B.C."/>
            <person name="Singh A."/>
            <person name="Wilkins M.J."/>
            <person name="Karaoz U."/>
            <person name="Brodie E.L."/>
            <person name="Williams K.H."/>
            <person name="Hubbard S.S."/>
            <person name="Banfield J.F."/>
        </authorList>
    </citation>
    <scope>NUCLEOTIDE SEQUENCE [LARGE SCALE GENOMIC DNA]</scope>
</reference>
<dbReference type="AlphaFoldDB" id="A0A1F6B3B8"/>
<evidence type="ECO:0000313" key="2">
    <source>
        <dbReference type="Proteomes" id="UP000176450"/>
    </source>
</evidence>
<dbReference type="EMBL" id="MFJX01000020">
    <property type="protein sequence ID" value="OGG31242.1"/>
    <property type="molecule type" value="Genomic_DNA"/>
</dbReference>
<dbReference type="Proteomes" id="UP000176450">
    <property type="component" value="Unassembled WGS sequence"/>
</dbReference>
<sequence>MGAVYPSGLVLVGDVQAHSDLEEGYYLKIEGRSDRLGPQLVRFQLTDLDDANYARRIFKKIGVTCSTLSLVPSAIRYIYESASVYKSSLLLYIKDRDMRASGPMNYFREVDFVDGVESEESGDLFSKDDRAIMYDPQSDRMASDFEHLPAALKLGFPNTRLFVIGARTANGGDSVISLLNLESEAFPPSTLVTRFAQKLRSLGESITTTLSWFEEQHKKAKRLSDFHIES</sequence>
<evidence type="ECO:0000313" key="1">
    <source>
        <dbReference type="EMBL" id="OGG31242.1"/>
    </source>
</evidence>
<organism evidence="1 2">
    <name type="scientific">Candidatus Gottesmanbacteria bacterium RIFCSPLOWO2_01_FULL_46_9</name>
    <dbReference type="NCBI Taxonomy" id="1798394"/>
    <lineage>
        <taxon>Bacteria</taxon>
        <taxon>Candidatus Gottesmaniibacteriota</taxon>
    </lineage>
</organism>
<name>A0A1F6B3B8_9BACT</name>
<accession>A0A1F6B3B8</accession>
<proteinExistence type="predicted"/>
<comment type="caution">
    <text evidence="1">The sequence shown here is derived from an EMBL/GenBank/DDBJ whole genome shotgun (WGS) entry which is preliminary data.</text>
</comment>